<dbReference type="RefSeq" id="WP_386811444.1">
    <property type="nucleotide sequence ID" value="NZ_JBHTIH010000002.1"/>
</dbReference>
<keyword evidence="2" id="KW-1185">Reference proteome</keyword>
<reference evidence="2" key="1">
    <citation type="journal article" date="2019" name="Int. J. Syst. Evol. Microbiol.">
        <title>The Global Catalogue of Microorganisms (GCM) 10K type strain sequencing project: providing services to taxonomists for standard genome sequencing and annotation.</title>
        <authorList>
            <consortium name="The Broad Institute Genomics Platform"/>
            <consortium name="The Broad Institute Genome Sequencing Center for Infectious Disease"/>
            <person name="Wu L."/>
            <person name="Ma J."/>
        </authorList>
    </citation>
    <scope>NUCLEOTIDE SEQUENCE [LARGE SCALE GENOMIC DNA]</scope>
    <source>
        <strain evidence="2">CCUG 55491</strain>
    </source>
</reference>
<protein>
    <recommendedName>
        <fullName evidence="3">Zinc ribbon domain-containing protein</fullName>
    </recommendedName>
</protein>
<proteinExistence type="predicted"/>
<comment type="caution">
    <text evidence="1">The sequence shown here is derived from an EMBL/GenBank/DDBJ whole genome shotgun (WGS) entry which is preliminary data.</text>
</comment>
<evidence type="ECO:0000313" key="2">
    <source>
        <dbReference type="Proteomes" id="UP001597090"/>
    </source>
</evidence>
<evidence type="ECO:0000313" key="1">
    <source>
        <dbReference type="EMBL" id="MFD0738527.1"/>
    </source>
</evidence>
<accession>A0ABW2YPU8</accession>
<evidence type="ECO:0008006" key="3">
    <source>
        <dbReference type="Google" id="ProtNLM"/>
    </source>
</evidence>
<organism evidence="1 2">
    <name type="scientific">Lysobacter koreensis</name>
    <dbReference type="NCBI Taxonomy" id="266122"/>
    <lineage>
        <taxon>Bacteria</taxon>
        <taxon>Pseudomonadati</taxon>
        <taxon>Pseudomonadota</taxon>
        <taxon>Gammaproteobacteria</taxon>
        <taxon>Lysobacterales</taxon>
        <taxon>Lysobacteraceae</taxon>
        <taxon>Lysobacter</taxon>
    </lineage>
</organism>
<gene>
    <name evidence="1" type="ORF">ACFQZQ_04400</name>
</gene>
<dbReference type="EMBL" id="JBHTIH010000002">
    <property type="protein sequence ID" value="MFD0738527.1"/>
    <property type="molecule type" value="Genomic_DNA"/>
</dbReference>
<dbReference type="Proteomes" id="UP001597090">
    <property type="component" value="Unassembled WGS sequence"/>
</dbReference>
<sequence>MSAVRQGTAGATRNCPHCKATILDSASVCPACRGHLRFDSAPQNALETPLRVEGTIRQPATGGAAEYSVVLSIRNERGEEVTRQVVGVGALKPDETRTFTLAVEMFAAPGGKGRSAR</sequence>
<name>A0ABW2YPU8_9GAMM</name>